<evidence type="ECO:0000256" key="8">
    <source>
        <dbReference type="SAM" id="Phobius"/>
    </source>
</evidence>
<dbReference type="InterPro" id="IPR036890">
    <property type="entry name" value="HATPase_C_sf"/>
</dbReference>
<keyword evidence="8" id="KW-0472">Membrane</keyword>
<evidence type="ECO:0000313" key="10">
    <source>
        <dbReference type="EMBL" id="SDH51719.1"/>
    </source>
</evidence>
<dbReference type="InterPro" id="IPR005467">
    <property type="entry name" value="His_kinase_dom"/>
</dbReference>
<feature type="domain" description="Histidine kinase" evidence="9">
    <location>
        <begin position="619"/>
        <end position="810"/>
    </location>
</feature>
<name>A0A1G8D2U0_9SPHI</name>
<dbReference type="Pfam" id="PF02518">
    <property type="entry name" value="HATPase_c"/>
    <property type="match status" value="1"/>
</dbReference>
<dbReference type="PANTHER" id="PTHR41523:SF8">
    <property type="entry name" value="ETHYLENE RESPONSE SENSOR PROTEIN"/>
    <property type="match status" value="1"/>
</dbReference>
<proteinExistence type="predicted"/>
<dbReference type="SMART" id="SM00387">
    <property type="entry name" value="HATPase_c"/>
    <property type="match status" value="1"/>
</dbReference>
<dbReference type="GO" id="GO:0005524">
    <property type="term" value="F:ATP binding"/>
    <property type="evidence" value="ECO:0007669"/>
    <property type="project" value="UniProtKB-KW"/>
</dbReference>
<dbReference type="SUPFAM" id="SSF55874">
    <property type="entry name" value="ATPase domain of HSP90 chaperone/DNA topoisomerase II/histidine kinase"/>
    <property type="match status" value="1"/>
</dbReference>
<comment type="catalytic activity">
    <reaction evidence="1">
        <text>ATP + protein L-histidine = ADP + protein N-phospho-L-histidine.</text>
        <dbReference type="EC" id="2.7.13.3"/>
    </reaction>
</comment>
<gene>
    <name evidence="10" type="ORF">SAMN05192573_11099</name>
</gene>
<keyword evidence="8" id="KW-0812">Transmembrane</keyword>
<feature type="transmembrane region" description="Helical" evidence="8">
    <location>
        <begin position="556"/>
        <end position="575"/>
    </location>
</feature>
<accession>A0A1G8D2U0</accession>
<dbReference type="EC" id="2.7.13.3" evidence="2"/>
<keyword evidence="11" id="KW-1185">Reference proteome</keyword>
<evidence type="ECO:0000259" key="9">
    <source>
        <dbReference type="PROSITE" id="PS50109"/>
    </source>
</evidence>
<keyword evidence="8" id="KW-1133">Transmembrane helix</keyword>
<evidence type="ECO:0000256" key="2">
    <source>
        <dbReference type="ARBA" id="ARBA00012438"/>
    </source>
</evidence>
<keyword evidence="5" id="KW-0547">Nucleotide-binding</keyword>
<sequence>MANKFMLLNLLVYFIIYPVTIYAQTSRLSSEKQQLWLQLSLNFYTVVKEGQVDQDSSLVLVSRKGRLSRWTVITDGFSDDIAKEDNKWIDTRQTRQVVKILGTLHGIDHVKLLVLLGSYYAFQPGYSQNDRDSAQYFLSKAKQESEALHSAFWSNQSLCLLGKNYFKGNQVEKGTKCFTDLINICQRANDKVTEAKAWDYQGTYCPPLPATIMLKINSLAKANILYQQLNKPAKQVNTLTNLAYLAFVLKDIKGAEVNALKALQLENAMAFPYTHYNYDLLSLICKVNGNDDRGTNYGLKAVRASQETKDSIGLGYFYARVADLHYGNKTISAFASYWFKKAVEELSKNGDPAIYRALFNYTSYLNESGKSREAILLLSNTLKTIPPASLVDKQMAYLSIAANYKDINNYRQAEKYFLMADHLSDQDKLITKDFRSAQIKLKIGTFYFEIKQYDKAKSYLQNSLAIPVIKMNEPITFSAANWMLFKIDSLQGNYESAAKHLLQYVTYYKKLVELNDAKNIAGMKIQLEMTQKEKDLQILRAKNALQNQQADNVRKLIYIGVALTFLIIGMIYYRYYINRKNNEKLQAQKDEIDHKNHLLESLLHDKDVLLLSKEWLLKEVHHRVKNNLHTVICLLESQAAYLENDALKAIENSQNRIYAMSLIHQKLYQSEDIKTIDMSVYIPEFVSYLNDSFGTTSQIRFELDIQPLRLAVSYAVPLSLIINEAVTNSIKYAFPGKKWGAISITMYQINEQVELIIADNGIGINAHKSGSHSGALGLKLLRGLSEDIKAEISIENVNGTTITLKFKIDEMIYAMA</sequence>
<evidence type="ECO:0000256" key="4">
    <source>
        <dbReference type="ARBA" id="ARBA00022679"/>
    </source>
</evidence>
<dbReference type="AlphaFoldDB" id="A0A1G8D2U0"/>
<keyword evidence="3" id="KW-0597">Phosphoprotein</keyword>
<dbReference type="Gene3D" id="3.30.450.20">
    <property type="entry name" value="PAS domain"/>
    <property type="match status" value="1"/>
</dbReference>
<dbReference type="EMBL" id="FNCG01000010">
    <property type="protein sequence ID" value="SDH51719.1"/>
    <property type="molecule type" value="Genomic_DNA"/>
</dbReference>
<dbReference type="PANTHER" id="PTHR41523">
    <property type="entry name" value="TWO-COMPONENT SYSTEM SENSOR PROTEIN"/>
    <property type="match status" value="1"/>
</dbReference>
<evidence type="ECO:0000256" key="3">
    <source>
        <dbReference type="ARBA" id="ARBA00022553"/>
    </source>
</evidence>
<evidence type="ECO:0000256" key="6">
    <source>
        <dbReference type="ARBA" id="ARBA00022777"/>
    </source>
</evidence>
<organism evidence="10 11">
    <name type="scientific">Mucilaginibacter gossypii</name>
    <dbReference type="NCBI Taxonomy" id="551996"/>
    <lineage>
        <taxon>Bacteria</taxon>
        <taxon>Pseudomonadati</taxon>
        <taxon>Bacteroidota</taxon>
        <taxon>Sphingobacteriia</taxon>
        <taxon>Sphingobacteriales</taxon>
        <taxon>Sphingobacteriaceae</taxon>
        <taxon>Mucilaginibacter</taxon>
    </lineage>
</organism>
<dbReference type="Gene3D" id="1.25.40.10">
    <property type="entry name" value="Tetratricopeptide repeat domain"/>
    <property type="match status" value="2"/>
</dbReference>
<dbReference type="Proteomes" id="UP000199705">
    <property type="component" value="Unassembled WGS sequence"/>
</dbReference>
<evidence type="ECO:0000313" key="11">
    <source>
        <dbReference type="Proteomes" id="UP000199705"/>
    </source>
</evidence>
<dbReference type="PROSITE" id="PS50109">
    <property type="entry name" value="HIS_KIN"/>
    <property type="match status" value="1"/>
</dbReference>
<keyword evidence="7" id="KW-0067">ATP-binding</keyword>
<keyword evidence="6 10" id="KW-0418">Kinase</keyword>
<reference evidence="11" key="1">
    <citation type="submission" date="2016-10" db="EMBL/GenBank/DDBJ databases">
        <authorList>
            <person name="Varghese N."/>
            <person name="Submissions S."/>
        </authorList>
    </citation>
    <scope>NUCLEOTIDE SEQUENCE [LARGE SCALE GENOMIC DNA]</scope>
    <source>
        <strain evidence="11">Gh-67</strain>
    </source>
</reference>
<evidence type="ECO:0000256" key="7">
    <source>
        <dbReference type="ARBA" id="ARBA00022840"/>
    </source>
</evidence>
<dbReference type="RefSeq" id="WP_091170628.1">
    <property type="nucleotide sequence ID" value="NZ_FNCG01000010.1"/>
</dbReference>
<dbReference type="InterPro" id="IPR011990">
    <property type="entry name" value="TPR-like_helical_dom_sf"/>
</dbReference>
<dbReference type="SUPFAM" id="SSF48452">
    <property type="entry name" value="TPR-like"/>
    <property type="match status" value="2"/>
</dbReference>
<evidence type="ECO:0000256" key="1">
    <source>
        <dbReference type="ARBA" id="ARBA00000085"/>
    </source>
</evidence>
<dbReference type="Gene3D" id="3.30.565.10">
    <property type="entry name" value="Histidine kinase-like ATPase, C-terminal domain"/>
    <property type="match status" value="1"/>
</dbReference>
<keyword evidence="4" id="KW-0808">Transferase</keyword>
<evidence type="ECO:0000256" key="5">
    <source>
        <dbReference type="ARBA" id="ARBA00022741"/>
    </source>
</evidence>
<dbReference type="Pfam" id="PF07568">
    <property type="entry name" value="HisKA_2"/>
    <property type="match status" value="1"/>
</dbReference>
<dbReference type="InterPro" id="IPR011495">
    <property type="entry name" value="Sig_transdc_His_kin_sub2_dim/P"/>
</dbReference>
<dbReference type="InterPro" id="IPR003594">
    <property type="entry name" value="HATPase_dom"/>
</dbReference>
<dbReference type="GO" id="GO:0004673">
    <property type="term" value="F:protein histidine kinase activity"/>
    <property type="evidence" value="ECO:0007669"/>
    <property type="project" value="UniProtKB-EC"/>
</dbReference>
<protein>
    <recommendedName>
        <fullName evidence="2">histidine kinase</fullName>
        <ecNumber evidence="2">2.7.13.3</ecNumber>
    </recommendedName>
</protein>